<dbReference type="AlphaFoldDB" id="A0AAJ0FH08"/>
<dbReference type="GeneID" id="85308648"/>
<reference evidence="3" key="1">
    <citation type="submission" date="2023-06" db="EMBL/GenBank/DDBJ databases">
        <title>Genome-scale phylogeny and comparative genomics of the fungal order Sordariales.</title>
        <authorList>
            <consortium name="Lawrence Berkeley National Laboratory"/>
            <person name="Hensen N."/>
            <person name="Bonometti L."/>
            <person name="Westerberg I."/>
            <person name="Brannstrom I.O."/>
            <person name="Guillou S."/>
            <person name="Cros-Aarteil S."/>
            <person name="Calhoun S."/>
            <person name="Haridas S."/>
            <person name="Kuo A."/>
            <person name="Mondo S."/>
            <person name="Pangilinan J."/>
            <person name="Riley R."/>
            <person name="Labutti K."/>
            <person name="Andreopoulos B."/>
            <person name="Lipzen A."/>
            <person name="Chen C."/>
            <person name="Yanf M."/>
            <person name="Daum C."/>
            <person name="Ng V."/>
            <person name="Clum A."/>
            <person name="Steindorff A."/>
            <person name="Ohm R."/>
            <person name="Martin F."/>
            <person name="Silar P."/>
            <person name="Natvig D."/>
            <person name="Lalanne C."/>
            <person name="Gautier V."/>
            <person name="Ament-Velasquez S.L."/>
            <person name="Kruys A."/>
            <person name="Hutchinson M.I."/>
            <person name="Powell A.J."/>
            <person name="Barry K."/>
            <person name="Miller A.N."/>
            <person name="Grigoriev I.V."/>
            <person name="Debuchy R."/>
            <person name="Gladieux P."/>
            <person name="Thoren M.H."/>
            <person name="Johannesson H."/>
        </authorList>
    </citation>
    <scope>NUCLEOTIDE SEQUENCE</scope>
    <source>
        <strain evidence="3">8032-3</strain>
    </source>
</reference>
<feature type="compositionally biased region" description="Pro residues" evidence="1">
    <location>
        <begin position="60"/>
        <end position="70"/>
    </location>
</feature>
<organism evidence="3 4">
    <name type="scientific">Phialemonium atrogriseum</name>
    <dbReference type="NCBI Taxonomy" id="1093897"/>
    <lineage>
        <taxon>Eukaryota</taxon>
        <taxon>Fungi</taxon>
        <taxon>Dikarya</taxon>
        <taxon>Ascomycota</taxon>
        <taxon>Pezizomycotina</taxon>
        <taxon>Sordariomycetes</taxon>
        <taxon>Sordariomycetidae</taxon>
        <taxon>Cephalothecales</taxon>
        <taxon>Cephalothecaceae</taxon>
        <taxon>Phialemonium</taxon>
    </lineage>
</organism>
<evidence type="ECO:0000313" key="3">
    <source>
        <dbReference type="EMBL" id="KAK1768131.1"/>
    </source>
</evidence>
<feature type="transmembrane region" description="Helical" evidence="2">
    <location>
        <begin position="338"/>
        <end position="356"/>
    </location>
</feature>
<keyword evidence="2" id="KW-0812">Transmembrane</keyword>
<feature type="transmembrane region" description="Helical" evidence="2">
    <location>
        <begin position="698"/>
        <end position="716"/>
    </location>
</feature>
<dbReference type="Proteomes" id="UP001244011">
    <property type="component" value="Unassembled WGS sequence"/>
</dbReference>
<dbReference type="InterPro" id="IPR021840">
    <property type="entry name" value="DUF3433"/>
</dbReference>
<proteinExistence type="predicted"/>
<feature type="transmembrane region" description="Helical" evidence="2">
    <location>
        <begin position="406"/>
        <end position="426"/>
    </location>
</feature>
<comment type="caution">
    <text evidence="3">The sequence shown here is derived from an EMBL/GenBank/DDBJ whole genome shotgun (WGS) entry which is preliminary data.</text>
</comment>
<feature type="transmembrane region" description="Helical" evidence="2">
    <location>
        <begin position="77"/>
        <end position="97"/>
    </location>
</feature>
<accession>A0AAJ0FH08</accession>
<protein>
    <submittedName>
        <fullName evidence="3">Uncharacterized protein</fullName>
    </submittedName>
</protein>
<dbReference type="PANTHER" id="PTHR37544">
    <property type="entry name" value="SPRAY-RELATED"/>
    <property type="match status" value="1"/>
</dbReference>
<dbReference type="PANTHER" id="PTHR37544:SF3">
    <property type="entry name" value="SPRAY"/>
    <property type="match status" value="1"/>
</dbReference>
<evidence type="ECO:0000313" key="4">
    <source>
        <dbReference type="Proteomes" id="UP001244011"/>
    </source>
</evidence>
<dbReference type="Pfam" id="PF11915">
    <property type="entry name" value="DUF3433"/>
    <property type="match status" value="2"/>
</dbReference>
<evidence type="ECO:0000256" key="1">
    <source>
        <dbReference type="SAM" id="MobiDB-lite"/>
    </source>
</evidence>
<feature type="transmembrane region" description="Helical" evidence="2">
    <location>
        <begin position="589"/>
        <end position="614"/>
    </location>
</feature>
<feature type="compositionally biased region" description="Polar residues" evidence="1">
    <location>
        <begin position="216"/>
        <end position="233"/>
    </location>
</feature>
<feature type="region of interest" description="Disordered" evidence="1">
    <location>
        <begin position="119"/>
        <end position="162"/>
    </location>
</feature>
<dbReference type="RefSeq" id="XP_060284344.1">
    <property type="nucleotide sequence ID" value="XM_060425461.1"/>
</dbReference>
<gene>
    <name evidence="3" type="ORF">QBC33DRAFT_490520</name>
</gene>
<feature type="region of interest" description="Disordered" evidence="1">
    <location>
        <begin position="43"/>
        <end position="70"/>
    </location>
</feature>
<evidence type="ECO:0000256" key="2">
    <source>
        <dbReference type="SAM" id="Phobius"/>
    </source>
</evidence>
<feature type="region of interest" description="Disordered" evidence="1">
    <location>
        <begin position="178"/>
        <end position="235"/>
    </location>
</feature>
<keyword evidence="2" id="KW-0472">Membrane</keyword>
<feature type="transmembrane region" description="Helical" evidence="2">
    <location>
        <begin position="634"/>
        <end position="659"/>
    </location>
</feature>
<name>A0AAJ0FH08_9PEZI</name>
<keyword evidence="4" id="KW-1185">Reference proteome</keyword>
<feature type="transmembrane region" description="Helical" evidence="2">
    <location>
        <begin position="446"/>
        <end position="477"/>
    </location>
</feature>
<feature type="compositionally biased region" description="Polar residues" evidence="1">
    <location>
        <begin position="181"/>
        <end position="193"/>
    </location>
</feature>
<feature type="transmembrane region" description="Helical" evidence="2">
    <location>
        <begin position="728"/>
        <end position="754"/>
    </location>
</feature>
<sequence>MAYPYSDNSEYNIRRKSVPVPDTYITPLVGHGDGPGEYETTYRPDAQSYHDKTPHLAVQPEPPQGPKPNYKPSPLRWPFLCALVAILLGLIALTEYACHVLPAEDIQVFLPTTRSVVAATPTPTPTPTVGKRQDPPPGSPGDGSIATPSVSLPSGVHANMPASAQPNTLELNADVGDEAGSMTTLSDGRTVTATRPKPDFGTVGSVILTPSGGGDSTPNQVPPESTRPPSDQASGGLVTVTDPLVLQTPEIVTLTDPQGIPTATSTSTPPPLSTPTVVTLTDANGNPTTVLTSAPAPPVTSVFTDANGVPTATVTQYPVAPTGPADGRHVFFISQADYFIGYFLPAILCVLLTIPVRMIELSAKQFQPFHQLTHEFGAPARDSLVLQTGGLQGFMTSVRSLFGGQALIFLTTMLSICSMILVPVAVEAVSLKLHGSCSQLSFKGCAMTLGVFLIPARVAIGILGFMVVTLLLMLVVLRDWRSGVATNPWSIAGMAVLSTNPDVRALFASLPTGRSGRIGDGQLADALDGRMFKLGYFVNRHGQPEYGIMVHNEAGRPLHRPDDQAGEHVRHVDFGEEPYRMKRQHYLPFLMLSYGWRILFLLLLSGVLAVILYYNNTGGDTPFERFMDMQSFGVRFLFTALGVITTFFWSSFFSSLALLSPYHQLSKSPQPAGQSILLSPPMTAFTGVFSAMRRRHGFLGLVGVTAILSEFMPILLNNVPFRVTQTWVAHMVCTWLSVGILGFMWLVVVGSFFVRWPHMPVDPSTVAGAMYYLCDSWILWSLEGMSTLKKKERDWKISETGLKFRFGEIEGLSGLRRVGIDGVRDSQP</sequence>
<dbReference type="EMBL" id="MU839006">
    <property type="protein sequence ID" value="KAK1768131.1"/>
    <property type="molecule type" value="Genomic_DNA"/>
</dbReference>
<keyword evidence="2" id="KW-1133">Transmembrane helix</keyword>